<dbReference type="GO" id="GO:0003824">
    <property type="term" value="F:catalytic activity"/>
    <property type="evidence" value="ECO:0007669"/>
    <property type="project" value="InterPro"/>
</dbReference>
<dbReference type="InterPro" id="IPR048355">
    <property type="entry name" value="MS_C"/>
</dbReference>
<dbReference type="Pfam" id="PF20659">
    <property type="entry name" value="MS_C"/>
    <property type="match status" value="1"/>
</dbReference>
<dbReference type="InterPro" id="IPR011076">
    <property type="entry name" value="Malate_synth_sf"/>
</dbReference>
<name>A0A9P4YX84_9HYPO</name>
<dbReference type="SUPFAM" id="SSF51645">
    <property type="entry name" value="Malate synthase G"/>
    <property type="match status" value="1"/>
</dbReference>
<keyword evidence="3" id="KW-1185">Reference proteome</keyword>
<dbReference type="AlphaFoldDB" id="A0A9P4YX84"/>
<dbReference type="EMBL" id="JAANYQ010000004">
    <property type="protein sequence ID" value="KAF4124763.1"/>
    <property type="molecule type" value="Genomic_DNA"/>
</dbReference>
<evidence type="ECO:0000313" key="2">
    <source>
        <dbReference type="EMBL" id="KAF4124763.1"/>
    </source>
</evidence>
<proteinExistence type="predicted"/>
<comment type="caution">
    <text evidence="2">The sequence shown here is derived from an EMBL/GenBank/DDBJ whole genome shotgun (WGS) entry which is preliminary data.</text>
</comment>
<dbReference type="Proteomes" id="UP000749293">
    <property type="component" value="Unassembled WGS sequence"/>
</dbReference>
<accession>A0A9P4YX84</accession>
<protein>
    <submittedName>
        <fullName evidence="2">Malate synthase</fullName>
    </submittedName>
</protein>
<dbReference type="RefSeq" id="XP_035323415.1">
    <property type="nucleotide sequence ID" value="XM_035467403.1"/>
</dbReference>
<dbReference type="InterPro" id="IPR044856">
    <property type="entry name" value="Malate_synth_C_sf"/>
</dbReference>
<dbReference type="Gene3D" id="1.20.1220.12">
    <property type="entry name" value="Malate synthase, domain III"/>
    <property type="match status" value="1"/>
</dbReference>
<organism evidence="2 3">
    <name type="scientific">Geosmithia morbida</name>
    <dbReference type="NCBI Taxonomy" id="1094350"/>
    <lineage>
        <taxon>Eukaryota</taxon>
        <taxon>Fungi</taxon>
        <taxon>Dikarya</taxon>
        <taxon>Ascomycota</taxon>
        <taxon>Pezizomycotina</taxon>
        <taxon>Sordariomycetes</taxon>
        <taxon>Hypocreomycetidae</taxon>
        <taxon>Hypocreales</taxon>
        <taxon>Bionectriaceae</taxon>
        <taxon>Geosmithia</taxon>
    </lineage>
</organism>
<feature type="domain" description="Malate synthase C-terminal" evidence="1">
    <location>
        <begin position="7"/>
        <end position="73"/>
    </location>
</feature>
<gene>
    <name evidence="2" type="ORF">GMORB2_5429</name>
</gene>
<evidence type="ECO:0000313" key="3">
    <source>
        <dbReference type="Proteomes" id="UP000749293"/>
    </source>
</evidence>
<dbReference type="GeneID" id="55971657"/>
<evidence type="ECO:0000259" key="1">
    <source>
        <dbReference type="Pfam" id="PF20659"/>
    </source>
</evidence>
<reference evidence="2" key="1">
    <citation type="submission" date="2020-03" db="EMBL/GenBank/DDBJ databases">
        <title>Site-based positive gene gene selection in Geosmithia morbida across the United States reveals a broad range of putative effectors and factors for local host and environmental adapation.</title>
        <authorList>
            <person name="Onufrak A."/>
            <person name="Murdoch R.W."/>
            <person name="Gazis R."/>
            <person name="Huff M."/>
            <person name="Staton M."/>
            <person name="Klingeman W."/>
            <person name="Hadziabdic D."/>
        </authorList>
    </citation>
    <scope>NUCLEOTIDE SEQUENCE</scope>
    <source>
        <strain evidence="2">1262</strain>
    </source>
</reference>
<sequence length="74" mass="8077">MDVPGAVTEDGIQKNLNIDLGYVEAWIQGKGVATTEDAAAAEASRSQSWLRVRHDVTTFEGENVDKAYHMPLVC</sequence>